<dbReference type="InterPro" id="IPR046408">
    <property type="entry name" value="CIAPIN1"/>
</dbReference>
<keyword evidence="6 9" id="KW-0408">Iron</keyword>
<evidence type="ECO:0000256" key="3">
    <source>
        <dbReference type="ARBA" id="ARBA00022485"/>
    </source>
</evidence>
<name>A0A0H5R6E2_9EUKA</name>
<feature type="binding site" evidence="9">
    <location>
        <position position="144"/>
    </location>
    <ligand>
        <name>[2Fe-2S] cluster</name>
        <dbReference type="ChEBI" id="CHEBI:190135"/>
    </ligand>
</feature>
<feature type="binding site" evidence="9">
    <location>
        <position position="155"/>
    </location>
    <ligand>
        <name>[2Fe-2S] cluster</name>
        <dbReference type="ChEBI" id="CHEBI:190135"/>
    </ligand>
</feature>
<dbReference type="GO" id="GO:0051539">
    <property type="term" value="F:4 iron, 4 sulfur cluster binding"/>
    <property type="evidence" value="ECO:0007669"/>
    <property type="project" value="UniProtKB-KW"/>
</dbReference>
<evidence type="ECO:0000256" key="8">
    <source>
        <dbReference type="ARBA" id="ARBA00023128"/>
    </source>
</evidence>
<comment type="subcellular location">
    <subcellularLocation>
        <location evidence="9">Cytoplasm</location>
    </subcellularLocation>
    <subcellularLocation>
        <location evidence="9">Mitochondrion intermembrane space</location>
    </subcellularLocation>
</comment>
<dbReference type="EMBL" id="HACM01009271">
    <property type="protein sequence ID" value="CRZ09713.1"/>
    <property type="molecule type" value="Transcribed_RNA"/>
</dbReference>
<dbReference type="GO" id="GO:0051537">
    <property type="term" value="F:2 iron, 2 sulfur cluster binding"/>
    <property type="evidence" value="ECO:0007669"/>
    <property type="project" value="UniProtKB-UniRule"/>
</dbReference>
<comment type="domain">
    <text evidence="9">The C-terminal domain binds 2 Fe-S clusters but is otherwise mostly in an intrinsically disordered conformation.</text>
</comment>
<dbReference type="PANTHER" id="PTHR13273">
    <property type="entry name" value="ANAMORSIN"/>
    <property type="match status" value="1"/>
</dbReference>
<dbReference type="InterPro" id="IPR007785">
    <property type="entry name" value="Anamorsin"/>
</dbReference>
<keyword evidence="9" id="KW-0001">2Fe-2S</keyword>
<evidence type="ECO:0000256" key="6">
    <source>
        <dbReference type="ARBA" id="ARBA00023004"/>
    </source>
</evidence>
<feature type="domain" description="Anamorsin C-terminal" evidence="10">
    <location>
        <begin position="174"/>
        <end position="208"/>
    </location>
</feature>
<evidence type="ECO:0000256" key="4">
    <source>
        <dbReference type="ARBA" id="ARBA00022490"/>
    </source>
</evidence>
<comment type="similarity">
    <text evidence="2 9">Belongs to the anamorsin family.</text>
</comment>
<feature type="binding site" evidence="9">
    <location>
        <position position="192"/>
    </location>
    <ligand>
        <name>[4Fe-4S] cluster</name>
        <dbReference type="ChEBI" id="CHEBI:49883"/>
    </ligand>
</feature>
<feature type="binding site" evidence="9">
    <location>
        <position position="152"/>
    </location>
    <ligand>
        <name>[2Fe-2S] cluster</name>
        <dbReference type="ChEBI" id="CHEBI:190135"/>
    </ligand>
</feature>
<accession>A0A0H5R6E2</accession>
<evidence type="ECO:0000256" key="1">
    <source>
        <dbReference type="ARBA" id="ARBA00001966"/>
    </source>
</evidence>
<sequence length="210" mass="22050">MVNDQCLPTPSDNVLFISDNAAGDSSYRSCLPADIPTAGPLLEAVIVDSGVSNDVYANVLSLLKPGGSCFIVGKNVSKSALIYSGFVDVVQFDDKVTGKKPSWSSNAVAPLVFANNGLIDEDDLLEHEEEEVQLQGGPRKESECGPSKRKACKNCSCGYAEKLSAEEASTMGPSPGGCGSCSLGDAFRCSTCPYLGQPAFKVGEKVKLQL</sequence>
<comment type="subunit">
    <text evidence="9">Monomer.</text>
</comment>
<dbReference type="GO" id="GO:0046872">
    <property type="term" value="F:metal ion binding"/>
    <property type="evidence" value="ECO:0007669"/>
    <property type="project" value="UniProtKB-KW"/>
</dbReference>
<keyword evidence="4 9" id="KW-0963">Cytoplasm</keyword>
<keyword evidence="8 9" id="KW-0496">Mitochondrion</keyword>
<comment type="cofactor">
    <cofactor evidence="9">
        <name>[2Fe-2S] cluster</name>
        <dbReference type="ChEBI" id="CHEBI:190135"/>
    </cofactor>
</comment>
<feature type="binding site" evidence="9">
    <location>
        <position position="181"/>
    </location>
    <ligand>
        <name>[4Fe-4S] cluster</name>
        <dbReference type="ChEBI" id="CHEBI:49883"/>
    </ligand>
</feature>
<comment type="function">
    <text evidence="9">Component of the cytosolic iron-sulfur (Fe-S) protein assembly (CIA) machinery. Required for the maturation of extramitochondrial Fe-S proteins. Part of an electron transfer chain functioning in an early step of cytosolic Fe-S biogenesis, facilitating the de novo assembly of a [4Fe-4S] cluster on the cytosolic Fe-S scaffold complex. Electrons are transferred from NADPH via a FAD- and FMN-containing diflavin oxidoreductase. Together with the diflavin oxidoreductase, also required for the assembly of the diferric tyrosyl radical cofactor of ribonucleotide reductase (RNR), probably by providing electrons for reduction during radical cofactor maturation in the catalytic small subunit.</text>
</comment>
<evidence type="ECO:0000256" key="9">
    <source>
        <dbReference type="HAMAP-Rule" id="MF_03115"/>
    </source>
</evidence>
<feature type="binding site" evidence="9">
    <location>
        <position position="178"/>
    </location>
    <ligand>
        <name>[4Fe-4S] cluster</name>
        <dbReference type="ChEBI" id="CHEBI:49883"/>
    </ligand>
</feature>
<evidence type="ECO:0000256" key="5">
    <source>
        <dbReference type="ARBA" id="ARBA00022723"/>
    </source>
</evidence>
<keyword evidence="5 9" id="KW-0479">Metal-binding</keyword>
<proteinExistence type="inferred from homology"/>
<evidence type="ECO:0000313" key="11">
    <source>
        <dbReference type="EMBL" id="CRZ09713.1"/>
    </source>
</evidence>
<protein>
    <recommendedName>
        <fullName evidence="9">Anamorsin homolog</fullName>
    </recommendedName>
    <alternativeName>
        <fullName evidence="9">Fe-S cluster assembly protein DRE2 homolog</fullName>
    </alternativeName>
</protein>
<dbReference type="HAMAP" id="MF_03115">
    <property type="entry name" value="Anamorsin"/>
    <property type="match status" value="1"/>
</dbReference>
<feature type="binding site" evidence="9">
    <location>
        <position position="157"/>
    </location>
    <ligand>
        <name>[2Fe-2S] cluster</name>
        <dbReference type="ChEBI" id="CHEBI:190135"/>
    </ligand>
</feature>
<keyword evidence="7 9" id="KW-0411">Iron-sulfur</keyword>
<organism evidence="11">
    <name type="scientific">Spongospora subterranea</name>
    <dbReference type="NCBI Taxonomy" id="70186"/>
    <lineage>
        <taxon>Eukaryota</taxon>
        <taxon>Sar</taxon>
        <taxon>Rhizaria</taxon>
        <taxon>Endomyxa</taxon>
        <taxon>Phytomyxea</taxon>
        <taxon>Plasmodiophorida</taxon>
        <taxon>Plasmodiophoridae</taxon>
        <taxon>Spongospora</taxon>
    </lineage>
</organism>
<feature type="region of interest" description="Fe-S binding site B" evidence="9">
    <location>
        <begin position="178"/>
        <end position="192"/>
    </location>
</feature>
<dbReference type="GO" id="GO:0009055">
    <property type="term" value="F:electron transfer activity"/>
    <property type="evidence" value="ECO:0007669"/>
    <property type="project" value="UniProtKB-UniRule"/>
</dbReference>
<comment type="domain">
    <text evidence="9">The twin Cx2C motifs are involved in the recognition by the mitochondrial MIA40-ERV1 disulfide relay system. The formation of 2 disulfide bonds in the Cx2C motifs through dithiol/disulfide exchange reactions effectively traps the protein in the mitochondrial intermembrane space.</text>
</comment>
<feature type="short sequence motif" description="Cx2C motif 2" evidence="9">
    <location>
        <begin position="189"/>
        <end position="192"/>
    </location>
</feature>
<comment type="caution">
    <text evidence="9">Lacks conserved residue(s) required for the propagation of feature annotation.</text>
</comment>
<feature type="binding site" evidence="9">
    <location>
        <position position="189"/>
    </location>
    <ligand>
        <name>[4Fe-4S] cluster</name>
        <dbReference type="ChEBI" id="CHEBI:49883"/>
    </ligand>
</feature>
<keyword evidence="3 9" id="KW-0004">4Fe-4S</keyword>
<dbReference type="PANTHER" id="PTHR13273:SF14">
    <property type="entry name" value="ANAMORSIN"/>
    <property type="match status" value="1"/>
</dbReference>
<dbReference type="AlphaFoldDB" id="A0A0H5R6E2"/>
<dbReference type="GO" id="GO:0005758">
    <property type="term" value="C:mitochondrial intermembrane space"/>
    <property type="evidence" value="ECO:0007669"/>
    <property type="project" value="UniProtKB-SubCell"/>
</dbReference>
<comment type="domain">
    <text evidence="9">The N-terminal domain has structural similarity with S-adenosyl-L-methionine-dependent methyltransferases, but does not bind S-adenosyl-L-methionine. It is required for correct assembly of the 2 Fe-S clusters.</text>
</comment>
<evidence type="ECO:0000256" key="7">
    <source>
        <dbReference type="ARBA" id="ARBA00023014"/>
    </source>
</evidence>
<dbReference type="Pfam" id="PF05093">
    <property type="entry name" value="CIAPIN1"/>
    <property type="match status" value="1"/>
</dbReference>
<dbReference type="GO" id="GO:0016226">
    <property type="term" value="P:iron-sulfur cluster assembly"/>
    <property type="evidence" value="ECO:0007669"/>
    <property type="project" value="UniProtKB-UniRule"/>
</dbReference>
<feature type="short sequence motif" description="Cx2C motif 1" evidence="9">
    <location>
        <begin position="178"/>
        <end position="181"/>
    </location>
</feature>
<comment type="cofactor">
    <cofactor evidence="1 9">
        <name>[4Fe-4S] cluster</name>
        <dbReference type="ChEBI" id="CHEBI:49883"/>
    </cofactor>
</comment>
<evidence type="ECO:0000259" key="10">
    <source>
        <dbReference type="Pfam" id="PF05093"/>
    </source>
</evidence>
<reference evidence="11" key="1">
    <citation type="submission" date="2015-04" db="EMBL/GenBank/DDBJ databases">
        <title>The genome sequence of the plant pathogenic Rhizarian Plasmodiophora brassicae reveals insights in its biotrophic life cycle and the origin of chitin synthesis.</title>
        <authorList>
            <person name="Schwelm A."/>
            <person name="Fogelqvist J."/>
            <person name="Knaust A."/>
            <person name="Julke S."/>
            <person name="Lilja T."/>
            <person name="Dhandapani V."/>
            <person name="Bonilla-Rosso G."/>
            <person name="Karlsson M."/>
            <person name="Shevchenko A."/>
            <person name="Choi S.R."/>
            <person name="Kim H.G."/>
            <person name="Park J.Y."/>
            <person name="Lim Y.P."/>
            <person name="Ludwig-Muller J."/>
            <person name="Dixelius C."/>
        </authorList>
    </citation>
    <scope>NUCLEOTIDE SEQUENCE</scope>
    <source>
        <tissue evidence="11">Potato root galls</tissue>
    </source>
</reference>
<evidence type="ECO:0000256" key="2">
    <source>
        <dbReference type="ARBA" id="ARBA00008169"/>
    </source>
</evidence>